<dbReference type="PROSITE" id="PS00122">
    <property type="entry name" value="CARBOXYLESTERASE_B_1"/>
    <property type="match status" value="1"/>
</dbReference>
<evidence type="ECO:0000256" key="4">
    <source>
        <dbReference type="ARBA" id="ARBA00023157"/>
    </source>
</evidence>
<evidence type="ECO:0000256" key="3">
    <source>
        <dbReference type="ARBA" id="ARBA00022801"/>
    </source>
</evidence>
<dbReference type="CDD" id="cd00312">
    <property type="entry name" value="Esterase_lipase"/>
    <property type="match status" value="1"/>
</dbReference>
<dbReference type="FunCoup" id="E2BFT9">
    <property type="interactions" value="44"/>
</dbReference>
<accession>E2BFT9</accession>
<dbReference type="EC" id="3.1.1.-" evidence="6"/>
<comment type="similarity">
    <text evidence="1 6">Belongs to the type-B carboxylesterase/lipase family.</text>
</comment>
<keyword evidence="4" id="KW-1015">Disulfide bond</keyword>
<dbReference type="GO" id="GO:0052689">
    <property type="term" value="F:carboxylic ester hydrolase activity"/>
    <property type="evidence" value="ECO:0007669"/>
    <property type="project" value="UniProtKB-KW"/>
</dbReference>
<evidence type="ECO:0000256" key="6">
    <source>
        <dbReference type="RuleBase" id="RU361235"/>
    </source>
</evidence>
<dbReference type="PANTHER" id="PTHR43142">
    <property type="entry name" value="CARBOXYLIC ESTER HYDROLASE"/>
    <property type="match status" value="1"/>
</dbReference>
<dbReference type="SUPFAM" id="SSF53474">
    <property type="entry name" value="alpha/beta-Hydrolases"/>
    <property type="match status" value="1"/>
</dbReference>
<name>E2BFT9_HARSA</name>
<proteinExistence type="inferred from homology"/>
<dbReference type="OMA" id="ENIEWFG"/>
<dbReference type="EMBL" id="GL448039">
    <property type="protein sequence ID" value="EFN85477.1"/>
    <property type="molecule type" value="Genomic_DNA"/>
</dbReference>
<dbReference type="InterPro" id="IPR019819">
    <property type="entry name" value="Carboxylesterase_B_CS"/>
</dbReference>
<evidence type="ECO:0000256" key="1">
    <source>
        <dbReference type="ARBA" id="ARBA00005964"/>
    </source>
</evidence>
<gene>
    <name evidence="8" type="ORF">EAI_14822</name>
</gene>
<dbReference type="Pfam" id="PF00135">
    <property type="entry name" value="COesterase"/>
    <property type="match status" value="1"/>
</dbReference>
<keyword evidence="3 6" id="KW-0378">Hydrolase</keyword>
<evidence type="ECO:0000313" key="9">
    <source>
        <dbReference type="Proteomes" id="UP000008237"/>
    </source>
</evidence>
<dbReference type="AlphaFoldDB" id="E2BFT9"/>
<dbReference type="OrthoDB" id="6846267at2759"/>
<organism evidence="9">
    <name type="scientific">Harpegnathos saltator</name>
    <name type="common">Jerdon's jumping ant</name>
    <dbReference type="NCBI Taxonomy" id="610380"/>
    <lineage>
        <taxon>Eukaryota</taxon>
        <taxon>Metazoa</taxon>
        <taxon>Ecdysozoa</taxon>
        <taxon>Arthropoda</taxon>
        <taxon>Hexapoda</taxon>
        <taxon>Insecta</taxon>
        <taxon>Pterygota</taxon>
        <taxon>Neoptera</taxon>
        <taxon>Endopterygota</taxon>
        <taxon>Hymenoptera</taxon>
        <taxon>Apocrita</taxon>
        <taxon>Aculeata</taxon>
        <taxon>Formicoidea</taxon>
        <taxon>Formicidae</taxon>
        <taxon>Ponerinae</taxon>
        <taxon>Ponerini</taxon>
        <taxon>Harpegnathos</taxon>
    </lineage>
</organism>
<evidence type="ECO:0000256" key="2">
    <source>
        <dbReference type="ARBA" id="ARBA00022487"/>
    </source>
</evidence>
<keyword evidence="5" id="KW-0325">Glycoprotein</keyword>
<evidence type="ECO:0000256" key="5">
    <source>
        <dbReference type="ARBA" id="ARBA00023180"/>
    </source>
</evidence>
<dbReference type="PROSITE" id="PS00941">
    <property type="entry name" value="CARBOXYLESTERASE_B_2"/>
    <property type="match status" value="1"/>
</dbReference>
<protein>
    <recommendedName>
        <fullName evidence="6">Carboxylic ester hydrolase</fullName>
        <ecNumber evidence="6">3.1.1.-</ecNumber>
    </recommendedName>
</protein>
<dbReference type="InterPro" id="IPR002018">
    <property type="entry name" value="CarbesteraseB"/>
</dbReference>
<dbReference type="ESTHER" id="9hyme-e2bft9">
    <property type="family name" value="Carb_B_Arthropoda"/>
</dbReference>
<dbReference type="InterPro" id="IPR019826">
    <property type="entry name" value="Carboxylesterase_B_AS"/>
</dbReference>
<dbReference type="InterPro" id="IPR029058">
    <property type="entry name" value="AB_hydrolase_fold"/>
</dbReference>
<keyword evidence="2" id="KW-0719">Serine esterase</keyword>
<feature type="signal peptide" evidence="6">
    <location>
        <begin position="1"/>
        <end position="20"/>
    </location>
</feature>
<dbReference type="Gene3D" id="3.40.50.1820">
    <property type="entry name" value="alpha/beta hydrolase"/>
    <property type="match status" value="1"/>
</dbReference>
<dbReference type="InParanoid" id="E2BFT9"/>
<dbReference type="STRING" id="610380.E2BFT9"/>
<dbReference type="Proteomes" id="UP000008237">
    <property type="component" value="Unassembled WGS sequence"/>
</dbReference>
<reference evidence="8 9" key="1">
    <citation type="journal article" date="2010" name="Science">
        <title>Genomic comparison of the ants Camponotus floridanus and Harpegnathos saltator.</title>
        <authorList>
            <person name="Bonasio R."/>
            <person name="Zhang G."/>
            <person name="Ye C."/>
            <person name="Mutti N.S."/>
            <person name="Fang X."/>
            <person name="Qin N."/>
            <person name="Donahue G."/>
            <person name="Yang P."/>
            <person name="Li Q."/>
            <person name="Li C."/>
            <person name="Zhang P."/>
            <person name="Huang Z."/>
            <person name="Berger S.L."/>
            <person name="Reinberg D."/>
            <person name="Wang J."/>
            <person name="Liebig J."/>
        </authorList>
    </citation>
    <scope>NUCLEOTIDE SEQUENCE [LARGE SCALE GENOMIC DNA]</scope>
    <source>
        <strain evidence="8 9">R22 G/1</strain>
    </source>
</reference>
<dbReference type="PANTHER" id="PTHR43142:SF1">
    <property type="entry name" value="CARBOXYLIC ESTER HYDROLASE"/>
    <property type="match status" value="1"/>
</dbReference>
<keyword evidence="9" id="KW-1185">Reference proteome</keyword>
<keyword evidence="6" id="KW-0732">Signal</keyword>
<feature type="domain" description="Carboxylesterase type B" evidence="7">
    <location>
        <begin position="24"/>
        <end position="529"/>
    </location>
</feature>
<evidence type="ECO:0000259" key="7">
    <source>
        <dbReference type="Pfam" id="PF00135"/>
    </source>
</evidence>
<feature type="chain" id="PRO_5005127668" description="Carboxylic ester hydrolase" evidence="6">
    <location>
        <begin position="21"/>
        <end position="579"/>
    </location>
</feature>
<evidence type="ECO:0000313" key="8">
    <source>
        <dbReference type="EMBL" id="EFN85477.1"/>
    </source>
</evidence>
<sequence>MLIKLLIALLCLGLSVCTDAKEAAPRIKTPLGGLKGYYKTSQNGRQYEAYEGIPFALPPVGELRFKPPQRVTPWVGELSATKLSSACIQRTQIPVNPMERVEGAEDCLYLNVYVPVREKTRSKTLLPVLFWIHGGAFQFGTGTLMGAKYLMDHDVIFVTINYRLGPLGFLSTEDEIIPGNMGLKDQNMALRWVSENIQRFGGDPKQVTLCGMSAGGASVHYHYLSRMSAGLFRGGISVSGTALNCWAQAENSLGKAKKLGALLKCSTDNTKDMVDCLRTRPARAIVDAAGEFMTFFYNPFSPFGAVVEKVGEAPFLDREPVEIINSGDVQDVPWIKSIVSEEGLYPVAEFIYEESYLKQLNDKWDVIAPDFLDFNYTIPREKHVEIARTIKRHYFGSKPINAASTKELIKMAGDRFFVADSEKAARMQATINRSPVWYYYYSYRSVDSWANILAGKKIKDYGVSHGDDVFLVVDTPWMDPTKKKEDNDMQRVLIDIWVSFATNGVPKVGGVEWPRLDPTKEFHYLHIKEFHYLHIASPTNISMDSCANLGEKEFWNSINFNENKFRDKKKVLNLSQSGT</sequence>